<evidence type="ECO:0000313" key="4">
    <source>
        <dbReference type="Proteomes" id="UP001215598"/>
    </source>
</evidence>
<keyword evidence="1" id="KW-0175">Coiled coil</keyword>
<organism evidence="3 4">
    <name type="scientific">Mycena metata</name>
    <dbReference type="NCBI Taxonomy" id="1033252"/>
    <lineage>
        <taxon>Eukaryota</taxon>
        <taxon>Fungi</taxon>
        <taxon>Dikarya</taxon>
        <taxon>Basidiomycota</taxon>
        <taxon>Agaricomycotina</taxon>
        <taxon>Agaricomycetes</taxon>
        <taxon>Agaricomycetidae</taxon>
        <taxon>Agaricales</taxon>
        <taxon>Marasmiineae</taxon>
        <taxon>Mycenaceae</taxon>
        <taxon>Mycena</taxon>
    </lineage>
</organism>
<evidence type="ECO:0000256" key="1">
    <source>
        <dbReference type="SAM" id="Coils"/>
    </source>
</evidence>
<feature type="region of interest" description="Disordered" evidence="2">
    <location>
        <begin position="122"/>
        <end position="154"/>
    </location>
</feature>
<sequence>MATTPAFWASNSRGGSSRANTNNDQRRASEGNQQLVYNSPYVSMPMYSHRPSDGSDEHRSPSSGSSGTSSLTGAMGETHVSSRQSGSPPQRGDPLFNMTMGQPPLQWDASMASQSTYSGMATGAYMDPQSSGPPYYRNSSESLSPPSPFTAPTFVDPFRQTNSANYAPTSTPGYSPSMNAHETEIRRLRKKLRETEQAFERAREQVKILESRSTPTRGGALPSSAPPPTAAFQASWKARTDARVRQFCALNRAGNALCAWHDSRRERRVHPPRMAPNGYLNCGCTYDEALFEESLARHQVGSYLPGDSVRMDPALRNPLLKLLQTRYGYKDGDFERDSRTGDWLHGEGPAMWEANLQAGAPNPRRERR</sequence>
<feature type="compositionally biased region" description="Polar residues" evidence="2">
    <location>
        <begin position="1"/>
        <end position="23"/>
    </location>
</feature>
<feature type="coiled-coil region" evidence="1">
    <location>
        <begin position="178"/>
        <end position="212"/>
    </location>
</feature>
<dbReference type="AlphaFoldDB" id="A0AAD7JRY8"/>
<dbReference type="Proteomes" id="UP001215598">
    <property type="component" value="Unassembled WGS sequence"/>
</dbReference>
<feature type="compositionally biased region" description="Polar residues" evidence="2">
    <location>
        <begin position="79"/>
        <end position="88"/>
    </location>
</feature>
<accession>A0AAD7JRY8</accession>
<keyword evidence="4" id="KW-1185">Reference proteome</keyword>
<gene>
    <name evidence="3" type="ORF">B0H16DRAFT_1715273</name>
</gene>
<feature type="region of interest" description="Disordered" evidence="2">
    <location>
        <begin position="1"/>
        <end position="106"/>
    </location>
</feature>
<feature type="compositionally biased region" description="Polar residues" evidence="2">
    <location>
        <begin position="30"/>
        <end position="41"/>
    </location>
</feature>
<proteinExistence type="predicted"/>
<evidence type="ECO:0000313" key="3">
    <source>
        <dbReference type="EMBL" id="KAJ7770615.1"/>
    </source>
</evidence>
<feature type="region of interest" description="Disordered" evidence="2">
    <location>
        <begin position="212"/>
        <end position="231"/>
    </location>
</feature>
<comment type="caution">
    <text evidence="3">The sequence shown here is derived from an EMBL/GenBank/DDBJ whole genome shotgun (WGS) entry which is preliminary data.</text>
</comment>
<reference evidence="3" key="1">
    <citation type="submission" date="2023-03" db="EMBL/GenBank/DDBJ databases">
        <title>Massive genome expansion in bonnet fungi (Mycena s.s.) driven by repeated elements and novel gene families across ecological guilds.</title>
        <authorList>
            <consortium name="Lawrence Berkeley National Laboratory"/>
            <person name="Harder C.B."/>
            <person name="Miyauchi S."/>
            <person name="Viragh M."/>
            <person name="Kuo A."/>
            <person name="Thoen E."/>
            <person name="Andreopoulos B."/>
            <person name="Lu D."/>
            <person name="Skrede I."/>
            <person name="Drula E."/>
            <person name="Henrissat B."/>
            <person name="Morin E."/>
            <person name="Kohler A."/>
            <person name="Barry K."/>
            <person name="LaButti K."/>
            <person name="Morin E."/>
            <person name="Salamov A."/>
            <person name="Lipzen A."/>
            <person name="Mereny Z."/>
            <person name="Hegedus B."/>
            <person name="Baldrian P."/>
            <person name="Stursova M."/>
            <person name="Weitz H."/>
            <person name="Taylor A."/>
            <person name="Grigoriev I.V."/>
            <person name="Nagy L.G."/>
            <person name="Martin F."/>
            <person name="Kauserud H."/>
        </authorList>
    </citation>
    <scope>NUCLEOTIDE SEQUENCE</scope>
    <source>
        <strain evidence="3">CBHHK182m</strain>
    </source>
</reference>
<feature type="compositionally biased region" description="Polar residues" evidence="2">
    <location>
        <begin position="128"/>
        <end position="144"/>
    </location>
</feature>
<evidence type="ECO:0000256" key="2">
    <source>
        <dbReference type="SAM" id="MobiDB-lite"/>
    </source>
</evidence>
<feature type="compositionally biased region" description="Basic and acidic residues" evidence="2">
    <location>
        <begin position="50"/>
        <end position="60"/>
    </location>
</feature>
<protein>
    <submittedName>
        <fullName evidence="3">Uncharacterized protein</fullName>
    </submittedName>
</protein>
<dbReference type="EMBL" id="JARKIB010000016">
    <property type="protein sequence ID" value="KAJ7770615.1"/>
    <property type="molecule type" value="Genomic_DNA"/>
</dbReference>
<name>A0AAD7JRY8_9AGAR</name>
<feature type="compositionally biased region" description="Low complexity" evidence="2">
    <location>
        <begin position="61"/>
        <end position="76"/>
    </location>
</feature>